<evidence type="ECO:0000256" key="4">
    <source>
        <dbReference type="ARBA" id="ARBA00022729"/>
    </source>
</evidence>
<feature type="region of interest" description="Disordered" evidence="8">
    <location>
        <begin position="161"/>
        <end position="186"/>
    </location>
</feature>
<dbReference type="Pfam" id="PF06679">
    <property type="entry name" value="DUF1180"/>
    <property type="match status" value="1"/>
</dbReference>
<gene>
    <name evidence="11" type="primary">LOC117648416</name>
</gene>
<dbReference type="GeneID" id="117648416"/>
<dbReference type="GO" id="GO:0016020">
    <property type="term" value="C:membrane"/>
    <property type="evidence" value="ECO:0007669"/>
    <property type="project" value="UniProtKB-SubCell"/>
</dbReference>
<evidence type="ECO:0000256" key="2">
    <source>
        <dbReference type="ARBA" id="ARBA00006986"/>
    </source>
</evidence>
<dbReference type="KEGG" id="tpal:117648416"/>
<dbReference type="RefSeq" id="XP_034246812.1">
    <property type="nucleotide sequence ID" value="XM_034390921.1"/>
</dbReference>
<evidence type="ECO:0000256" key="9">
    <source>
        <dbReference type="SAM" id="Phobius"/>
    </source>
</evidence>
<evidence type="ECO:0000256" key="8">
    <source>
        <dbReference type="SAM" id="MobiDB-lite"/>
    </source>
</evidence>
<keyword evidence="7" id="KW-0325">Glycoprotein</keyword>
<protein>
    <submittedName>
        <fullName evidence="11">Membrane protein FAM174A-like</fullName>
    </submittedName>
</protein>
<dbReference type="AlphaFoldDB" id="A0A6P8ZCV5"/>
<keyword evidence="4" id="KW-0732">Signal</keyword>
<dbReference type="InParanoid" id="A0A6P8ZCV5"/>
<evidence type="ECO:0000313" key="11">
    <source>
        <dbReference type="RefSeq" id="XP_034246812.1"/>
    </source>
</evidence>
<accession>A0A6P8ZCV5</accession>
<proteinExistence type="inferred from homology"/>
<feature type="compositionally biased region" description="Basic and acidic residues" evidence="8">
    <location>
        <begin position="174"/>
        <end position="186"/>
    </location>
</feature>
<evidence type="ECO:0000256" key="5">
    <source>
        <dbReference type="ARBA" id="ARBA00022989"/>
    </source>
</evidence>
<keyword evidence="10" id="KW-1185">Reference proteome</keyword>
<evidence type="ECO:0000256" key="3">
    <source>
        <dbReference type="ARBA" id="ARBA00022692"/>
    </source>
</evidence>
<feature type="transmembrane region" description="Helical" evidence="9">
    <location>
        <begin position="116"/>
        <end position="137"/>
    </location>
</feature>
<dbReference type="InterPro" id="IPR009565">
    <property type="entry name" value="FAM174-like"/>
</dbReference>
<evidence type="ECO:0000256" key="6">
    <source>
        <dbReference type="ARBA" id="ARBA00023136"/>
    </source>
</evidence>
<dbReference type="OrthoDB" id="5917722at2759"/>
<keyword evidence="5 9" id="KW-1133">Transmembrane helix</keyword>
<keyword evidence="3 9" id="KW-0812">Transmembrane</keyword>
<dbReference type="PANTHER" id="PTHR28607">
    <property type="entry name" value="EXPRESSED PROTEIN"/>
    <property type="match status" value="1"/>
</dbReference>
<comment type="subcellular location">
    <subcellularLocation>
        <location evidence="1">Membrane</location>
        <topology evidence="1">Single-pass type I membrane protein</topology>
    </subcellularLocation>
</comment>
<organism evidence="11">
    <name type="scientific">Thrips palmi</name>
    <name type="common">Melon thrips</name>
    <dbReference type="NCBI Taxonomy" id="161013"/>
    <lineage>
        <taxon>Eukaryota</taxon>
        <taxon>Metazoa</taxon>
        <taxon>Ecdysozoa</taxon>
        <taxon>Arthropoda</taxon>
        <taxon>Hexapoda</taxon>
        <taxon>Insecta</taxon>
        <taxon>Pterygota</taxon>
        <taxon>Neoptera</taxon>
        <taxon>Paraneoptera</taxon>
        <taxon>Thysanoptera</taxon>
        <taxon>Terebrantia</taxon>
        <taxon>Thripoidea</taxon>
        <taxon>Thripidae</taxon>
        <taxon>Thrips</taxon>
    </lineage>
</organism>
<evidence type="ECO:0000313" key="10">
    <source>
        <dbReference type="Proteomes" id="UP000515158"/>
    </source>
</evidence>
<evidence type="ECO:0000256" key="1">
    <source>
        <dbReference type="ARBA" id="ARBA00004479"/>
    </source>
</evidence>
<feature type="region of interest" description="Disordered" evidence="8">
    <location>
        <begin position="57"/>
        <end position="91"/>
    </location>
</feature>
<dbReference type="PANTHER" id="PTHR28607:SF4">
    <property type="entry name" value="TRANSMEMBRANE PROTEIN"/>
    <property type="match status" value="1"/>
</dbReference>
<reference evidence="11" key="1">
    <citation type="submission" date="2025-08" db="UniProtKB">
        <authorList>
            <consortium name="RefSeq"/>
        </authorList>
    </citation>
    <scope>IDENTIFICATION</scope>
    <source>
        <tissue evidence="11">Total insect</tissue>
    </source>
</reference>
<dbReference type="Proteomes" id="UP000515158">
    <property type="component" value="Unplaced"/>
</dbReference>
<keyword evidence="6 9" id="KW-0472">Membrane</keyword>
<comment type="similarity">
    <text evidence="2">Belongs to the FAM174 family.</text>
</comment>
<name>A0A6P8ZCV5_THRPL</name>
<evidence type="ECO:0000256" key="7">
    <source>
        <dbReference type="ARBA" id="ARBA00023180"/>
    </source>
</evidence>
<sequence>MSPTTATKSVIMSPKVLSLFITVSVVFKSDGSLSAPSPGRGPDTSQSQVLVHSDATVPKVGDKPGNASQPDCGSKPCEVGAKAPSNASASLPNEAEGIVHISDDSDDLSKKLNPEALMRGFYVFVGLSIIVMAYIAWKSFGKRPTQIHRYGVVGNRDDLEMAPLDSDDGDDDDTTHFDISNHRLQT</sequence>